<keyword evidence="6" id="KW-0406">Ion transport</keyword>
<protein>
    <submittedName>
        <fullName evidence="10">Aluminum-activated malate transporter 9-like</fullName>
    </submittedName>
</protein>
<keyword evidence="8" id="KW-0407">Ion channel</keyword>
<feature type="transmembrane region" description="Helical" evidence="9">
    <location>
        <begin position="201"/>
        <end position="220"/>
    </location>
</feature>
<name>A0A4U5QX30_POPAL</name>
<keyword evidence="7 9" id="KW-0472">Membrane</keyword>
<evidence type="ECO:0000313" key="10">
    <source>
        <dbReference type="EMBL" id="TKS15109.1"/>
    </source>
</evidence>
<gene>
    <name evidence="10" type="ORF">D5086_0000037760</name>
</gene>
<dbReference type="GO" id="GO:0016020">
    <property type="term" value="C:membrane"/>
    <property type="evidence" value="ECO:0007669"/>
    <property type="project" value="UniProtKB-SubCell"/>
</dbReference>
<accession>A0A4U5QX30</accession>
<dbReference type="GO" id="GO:0015743">
    <property type="term" value="P:malate transport"/>
    <property type="evidence" value="ECO:0007669"/>
    <property type="project" value="InterPro"/>
</dbReference>
<keyword evidence="5 9" id="KW-1133">Transmembrane helix</keyword>
<evidence type="ECO:0000256" key="9">
    <source>
        <dbReference type="SAM" id="Phobius"/>
    </source>
</evidence>
<feature type="transmembrane region" description="Helical" evidence="9">
    <location>
        <begin position="149"/>
        <end position="168"/>
    </location>
</feature>
<comment type="similarity">
    <text evidence="2">Belongs to the aromatic acid exporter (TC 2.A.85) family.</text>
</comment>
<dbReference type="GO" id="GO:0034220">
    <property type="term" value="P:monoatomic ion transmembrane transport"/>
    <property type="evidence" value="ECO:0007669"/>
    <property type="project" value="UniProtKB-KW"/>
</dbReference>
<reference evidence="10" key="1">
    <citation type="submission" date="2018-10" db="EMBL/GenBank/DDBJ databases">
        <title>Population genomic analysis revealed the cold adaptation of white poplar.</title>
        <authorList>
            <person name="Liu Y.-J."/>
        </authorList>
    </citation>
    <scope>NUCLEOTIDE SEQUENCE [LARGE SCALE GENOMIC DNA]</scope>
    <source>
        <strain evidence="10">PAL-ZL1</strain>
    </source>
</reference>
<feature type="transmembrane region" description="Helical" evidence="9">
    <location>
        <begin position="226"/>
        <end position="243"/>
    </location>
</feature>
<keyword evidence="3" id="KW-0813">Transport</keyword>
<dbReference type="STRING" id="43335.A0A4U5QX30"/>
<evidence type="ECO:0000256" key="7">
    <source>
        <dbReference type="ARBA" id="ARBA00023136"/>
    </source>
</evidence>
<evidence type="ECO:0000256" key="4">
    <source>
        <dbReference type="ARBA" id="ARBA00022692"/>
    </source>
</evidence>
<evidence type="ECO:0000256" key="2">
    <source>
        <dbReference type="ARBA" id="ARBA00007079"/>
    </source>
</evidence>
<evidence type="ECO:0000256" key="5">
    <source>
        <dbReference type="ARBA" id="ARBA00022989"/>
    </source>
</evidence>
<evidence type="ECO:0000256" key="3">
    <source>
        <dbReference type="ARBA" id="ARBA00022448"/>
    </source>
</evidence>
<evidence type="ECO:0000256" key="8">
    <source>
        <dbReference type="ARBA" id="ARBA00023303"/>
    </source>
</evidence>
<dbReference type="AlphaFoldDB" id="A0A4U5QX30"/>
<feature type="transmembrane region" description="Helical" evidence="9">
    <location>
        <begin position="174"/>
        <end position="194"/>
    </location>
</feature>
<comment type="caution">
    <text evidence="10">The sequence shown here is derived from an EMBL/GenBank/DDBJ whole genome shotgun (WGS) entry which is preliminary data.</text>
</comment>
<evidence type="ECO:0000256" key="1">
    <source>
        <dbReference type="ARBA" id="ARBA00004141"/>
    </source>
</evidence>
<comment type="subcellular location">
    <subcellularLocation>
        <location evidence="1">Membrane</location>
        <topology evidence="1">Multi-pass membrane protein</topology>
    </subcellularLocation>
</comment>
<evidence type="ECO:0000256" key="6">
    <source>
        <dbReference type="ARBA" id="ARBA00023065"/>
    </source>
</evidence>
<feature type="transmembrane region" description="Helical" evidence="9">
    <location>
        <begin position="118"/>
        <end position="137"/>
    </location>
</feature>
<dbReference type="EMBL" id="RCHU01000101">
    <property type="protein sequence ID" value="TKS15109.1"/>
    <property type="molecule type" value="Genomic_DNA"/>
</dbReference>
<sequence length="594" mass="66778">MTTIDVHICLRHFVPAVATNFQDFVNLVSEKNQKSEFSVEGRSRKINKVMKMAPFRHNYVESGKEWQPLLGSLSGDVEQAGKCKYLNLLSEKISKSLNDFQDFAVRAWEMGRSDPKKVIFAIKMGLALSIVSLLIFWKGSNEDISQYSIWAILTVIVMFEYSIGATFIKGFNRVLGTICAGILAFFCAELSMLAGGQGEEVLIVASIFIAGFFSSYLKLYPTMAPYEYGFRVFILTYCILMVAGNRTREYTTAVLTRLVLIAVGAGVCFVVNLFIYPIWAGDALHSLVAKNFMDLAVSLEGCVNGYLKCVEYERVPSKILTFQAYDDPLYNGYRSVLESTRREDSLFGFAIWEPPHGRFRMFNYPWKNYVKLSGALRHSAFMVMALHGCILSEIQAPAERRQVFRSELQRVGAEGANVLRELGSKVDKMEKLSPGDILKEVHEAAEQLQKKIDQRSYLLVNSESWEIARDPQVFQELENLKENGNIKLGFKSASEAVLDLRSLTLSTPSLPPKDSQDNLFAKQASWPSRPSFNADTGIEESERRTYESASALSLAMFASLLIEFSARLQNVVESFEELSEKANFAEPIMNSSIV</sequence>
<dbReference type="PANTHER" id="PTHR31086">
    <property type="entry name" value="ALUMINUM-ACTIVATED MALATE TRANSPORTER 10"/>
    <property type="match status" value="1"/>
</dbReference>
<keyword evidence="4 9" id="KW-0812">Transmembrane</keyword>
<dbReference type="Pfam" id="PF11744">
    <property type="entry name" value="ALMT"/>
    <property type="match status" value="1"/>
</dbReference>
<feature type="transmembrane region" description="Helical" evidence="9">
    <location>
        <begin position="255"/>
        <end position="279"/>
    </location>
</feature>
<organism evidence="10">
    <name type="scientific">Populus alba</name>
    <name type="common">White poplar</name>
    <dbReference type="NCBI Taxonomy" id="43335"/>
    <lineage>
        <taxon>Eukaryota</taxon>
        <taxon>Viridiplantae</taxon>
        <taxon>Streptophyta</taxon>
        <taxon>Embryophyta</taxon>
        <taxon>Tracheophyta</taxon>
        <taxon>Spermatophyta</taxon>
        <taxon>Magnoliopsida</taxon>
        <taxon>eudicotyledons</taxon>
        <taxon>Gunneridae</taxon>
        <taxon>Pentapetalae</taxon>
        <taxon>rosids</taxon>
        <taxon>fabids</taxon>
        <taxon>Malpighiales</taxon>
        <taxon>Salicaceae</taxon>
        <taxon>Saliceae</taxon>
        <taxon>Populus</taxon>
    </lineage>
</organism>
<dbReference type="InterPro" id="IPR020966">
    <property type="entry name" value="ALMT"/>
</dbReference>
<proteinExistence type="inferred from homology"/>